<dbReference type="SMART" id="SM00774">
    <property type="entry name" value="WRKY"/>
    <property type="match status" value="1"/>
</dbReference>
<keyword evidence="5" id="KW-0539">Nucleus</keyword>
<keyword evidence="2" id="KW-0805">Transcription regulation</keyword>
<dbReference type="Gene3D" id="2.20.25.80">
    <property type="entry name" value="WRKY domain"/>
    <property type="match status" value="1"/>
</dbReference>
<name>W1P5P6_AMBTC</name>
<evidence type="ECO:0000313" key="8">
    <source>
        <dbReference type="Proteomes" id="UP000017836"/>
    </source>
</evidence>
<evidence type="ECO:0000313" key="7">
    <source>
        <dbReference type="EMBL" id="ERN05172.1"/>
    </source>
</evidence>
<dbReference type="EMBL" id="KI394012">
    <property type="protein sequence ID" value="ERN05172.1"/>
    <property type="molecule type" value="Genomic_DNA"/>
</dbReference>
<reference evidence="8" key="1">
    <citation type="journal article" date="2013" name="Science">
        <title>The Amborella genome and the evolution of flowering plants.</title>
        <authorList>
            <consortium name="Amborella Genome Project"/>
        </authorList>
    </citation>
    <scope>NUCLEOTIDE SEQUENCE [LARGE SCALE GENOMIC DNA]</scope>
</reference>
<dbReference type="HOGENOM" id="CLU_199301_0_0_1"/>
<dbReference type="eggNOG" id="ENOG502RXZS">
    <property type="taxonomic scope" value="Eukaryota"/>
</dbReference>
<comment type="subcellular location">
    <subcellularLocation>
        <location evidence="1">Nucleus</location>
    </subcellularLocation>
</comment>
<dbReference type="AlphaFoldDB" id="W1P5P6"/>
<dbReference type="OMA" id="HTHPCER"/>
<dbReference type="InterPro" id="IPR036576">
    <property type="entry name" value="WRKY_dom_sf"/>
</dbReference>
<proteinExistence type="predicted"/>
<evidence type="ECO:0000256" key="2">
    <source>
        <dbReference type="ARBA" id="ARBA00023015"/>
    </source>
</evidence>
<dbReference type="GO" id="GO:0005634">
    <property type="term" value="C:nucleus"/>
    <property type="evidence" value="ECO:0007669"/>
    <property type="project" value="UniProtKB-SubCell"/>
</dbReference>
<evidence type="ECO:0000256" key="5">
    <source>
        <dbReference type="ARBA" id="ARBA00023242"/>
    </source>
</evidence>
<feature type="domain" description="WRKY" evidence="6">
    <location>
        <begin position="9"/>
        <end position="48"/>
    </location>
</feature>
<evidence type="ECO:0000256" key="4">
    <source>
        <dbReference type="ARBA" id="ARBA00023163"/>
    </source>
</evidence>
<gene>
    <name evidence="7" type="ORF">AMTR_s00053p00216880</name>
</gene>
<dbReference type="Pfam" id="PF03106">
    <property type="entry name" value="WRKY"/>
    <property type="match status" value="1"/>
</dbReference>
<keyword evidence="4" id="KW-0804">Transcription</keyword>
<dbReference type="SUPFAM" id="SSF118290">
    <property type="entry name" value="WRKY DNA-binding domain"/>
    <property type="match status" value="1"/>
</dbReference>
<dbReference type="PANTHER" id="PTHR31221">
    <property type="entry name" value="WRKY TRANSCRIPTION FACTOR PROTEIN 1-RELATED"/>
    <property type="match status" value="1"/>
</dbReference>
<dbReference type="PANTHER" id="PTHR31221:SF111">
    <property type="entry name" value="WRKY TRANSCRIPTION FACTOR 43-RELATED"/>
    <property type="match status" value="1"/>
</dbReference>
<dbReference type="Gramene" id="ERN05172">
    <property type="protein sequence ID" value="ERN05172"/>
    <property type="gene ID" value="AMTR_s00053p00216880"/>
</dbReference>
<accession>W1P5P6</accession>
<dbReference type="InterPro" id="IPR044810">
    <property type="entry name" value="WRKY_plant"/>
</dbReference>
<dbReference type="Proteomes" id="UP000017836">
    <property type="component" value="Unassembled WGS sequence"/>
</dbReference>
<evidence type="ECO:0000256" key="3">
    <source>
        <dbReference type="ARBA" id="ARBA00023125"/>
    </source>
</evidence>
<sequence length="67" mass="7898">MTVMMMSNRSYYRCTHHTCSVKKQVQRLSKDTSIVVTTYEGVHTHPCERLMESLSPLLKQMQFLTKF</sequence>
<evidence type="ECO:0000259" key="6">
    <source>
        <dbReference type="PROSITE" id="PS50811"/>
    </source>
</evidence>
<dbReference type="InterPro" id="IPR003657">
    <property type="entry name" value="WRKY_dom"/>
</dbReference>
<keyword evidence="8" id="KW-1185">Reference proteome</keyword>
<dbReference type="GO" id="GO:0003700">
    <property type="term" value="F:DNA-binding transcription factor activity"/>
    <property type="evidence" value="ECO:0007669"/>
    <property type="project" value="InterPro"/>
</dbReference>
<dbReference type="PROSITE" id="PS50811">
    <property type="entry name" value="WRKY"/>
    <property type="match status" value="1"/>
</dbReference>
<keyword evidence="3" id="KW-0238">DNA-binding</keyword>
<evidence type="ECO:0000256" key="1">
    <source>
        <dbReference type="ARBA" id="ARBA00004123"/>
    </source>
</evidence>
<protein>
    <recommendedName>
        <fullName evidence="6">WRKY domain-containing protein</fullName>
    </recommendedName>
</protein>
<dbReference type="GO" id="GO:0043565">
    <property type="term" value="F:sequence-specific DNA binding"/>
    <property type="evidence" value="ECO:0007669"/>
    <property type="project" value="InterPro"/>
</dbReference>
<organism evidence="7 8">
    <name type="scientific">Amborella trichopoda</name>
    <dbReference type="NCBI Taxonomy" id="13333"/>
    <lineage>
        <taxon>Eukaryota</taxon>
        <taxon>Viridiplantae</taxon>
        <taxon>Streptophyta</taxon>
        <taxon>Embryophyta</taxon>
        <taxon>Tracheophyta</taxon>
        <taxon>Spermatophyta</taxon>
        <taxon>Magnoliopsida</taxon>
        <taxon>Amborellales</taxon>
        <taxon>Amborellaceae</taxon>
        <taxon>Amborella</taxon>
    </lineage>
</organism>